<dbReference type="GO" id="GO:0005524">
    <property type="term" value="F:ATP binding"/>
    <property type="evidence" value="ECO:0007669"/>
    <property type="project" value="InterPro"/>
</dbReference>
<feature type="region of interest" description="Disordered" evidence="7">
    <location>
        <begin position="1"/>
        <end position="39"/>
    </location>
</feature>
<dbReference type="GO" id="GO:0004674">
    <property type="term" value="F:protein serine/threonine kinase activity"/>
    <property type="evidence" value="ECO:0007669"/>
    <property type="project" value="TreeGrafter"/>
</dbReference>
<evidence type="ECO:0000313" key="10">
    <source>
        <dbReference type="Proteomes" id="UP001327560"/>
    </source>
</evidence>
<evidence type="ECO:0000313" key="9">
    <source>
        <dbReference type="EMBL" id="WOK99239.1"/>
    </source>
</evidence>
<dbReference type="InterPro" id="IPR008271">
    <property type="entry name" value="Ser/Thr_kinase_AS"/>
</dbReference>
<evidence type="ECO:0000256" key="5">
    <source>
        <dbReference type="ARBA" id="ARBA00022989"/>
    </source>
</evidence>
<dbReference type="Pfam" id="PF00069">
    <property type="entry name" value="Pkinase"/>
    <property type="match status" value="1"/>
</dbReference>
<dbReference type="SUPFAM" id="SSF52058">
    <property type="entry name" value="L domain-like"/>
    <property type="match status" value="1"/>
</dbReference>
<feature type="domain" description="Protein kinase" evidence="8">
    <location>
        <begin position="817"/>
        <end position="1134"/>
    </location>
</feature>
<evidence type="ECO:0000256" key="2">
    <source>
        <dbReference type="ARBA" id="ARBA00022614"/>
    </source>
</evidence>
<evidence type="ECO:0000256" key="3">
    <source>
        <dbReference type="ARBA" id="ARBA00022692"/>
    </source>
</evidence>
<dbReference type="InterPro" id="IPR011009">
    <property type="entry name" value="Kinase-like_dom_sf"/>
</dbReference>
<keyword evidence="2" id="KW-0433">Leucine-rich repeat</keyword>
<proteinExistence type="predicted"/>
<evidence type="ECO:0000256" key="1">
    <source>
        <dbReference type="ARBA" id="ARBA00004370"/>
    </source>
</evidence>
<dbReference type="Proteomes" id="UP001327560">
    <property type="component" value="Chromosome 2"/>
</dbReference>
<dbReference type="PROSITE" id="PS00108">
    <property type="entry name" value="PROTEIN_KINASE_ST"/>
    <property type="match status" value="1"/>
</dbReference>
<evidence type="ECO:0000256" key="7">
    <source>
        <dbReference type="SAM" id="MobiDB-lite"/>
    </source>
</evidence>
<dbReference type="PANTHER" id="PTHR24359:SF1">
    <property type="entry name" value="INHIBITOR OF NUCLEAR FACTOR KAPPA-B KINASE EPSILON SUBUNIT HOMOLOG 1-RELATED"/>
    <property type="match status" value="1"/>
</dbReference>
<keyword evidence="10" id="KW-1185">Reference proteome</keyword>
<evidence type="ECO:0000259" key="8">
    <source>
        <dbReference type="PROSITE" id="PS50011"/>
    </source>
</evidence>
<keyword evidence="3" id="KW-0812">Transmembrane</keyword>
<dbReference type="InterPro" id="IPR032675">
    <property type="entry name" value="LRR_dom_sf"/>
</dbReference>
<accession>A0AAQ3K1B3</accession>
<dbReference type="Gene3D" id="3.80.10.10">
    <property type="entry name" value="Ribonuclease Inhibitor"/>
    <property type="match status" value="1"/>
</dbReference>
<evidence type="ECO:0000256" key="6">
    <source>
        <dbReference type="ARBA" id="ARBA00023136"/>
    </source>
</evidence>
<dbReference type="InterPro" id="IPR055164">
    <property type="entry name" value="EDR1/CTR1/ARMC3-like_pept-like"/>
</dbReference>
<dbReference type="AlphaFoldDB" id="A0AAQ3K1B3"/>
<protein>
    <recommendedName>
        <fullName evidence="8">Protein kinase domain-containing protein</fullName>
    </recommendedName>
</protein>
<keyword evidence="5" id="KW-1133">Transmembrane helix</keyword>
<feature type="compositionally biased region" description="Low complexity" evidence="7">
    <location>
        <begin position="1"/>
        <end position="14"/>
    </location>
</feature>
<dbReference type="SMART" id="SM00369">
    <property type="entry name" value="LRR_TYP"/>
    <property type="match status" value="4"/>
</dbReference>
<gene>
    <name evidence="9" type="ORF">Cni_G07951</name>
</gene>
<evidence type="ECO:0000256" key="4">
    <source>
        <dbReference type="ARBA" id="ARBA00022737"/>
    </source>
</evidence>
<keyword evidence="6" id="KW-0472">Membrane</keyword>
<keyword evidence="4" id="KW-0677">Repeat</keyword>
<sequence length="1144" mass="129087">MGASQSPESVPVSEEAVDGAVPRGGGGGEKDADLGGEEEETVADICGNTWEVSLFERQSPEGVADGLYVYHNMFHLVPSEIGRLRRLKTLKFFANEVEVLPPEAGELVELERLQVKVSSPGISGLPFRKLKSLSELELCQVPPRLSALSILSEISGLKCLTKLSVSNFSIRYLPPEICNLQKLEELDLSFNKLKNLPDDIAELGSLKMLKVANNKLIDLPSSISFMSSLEKLDLSNNRLTSLTSLRLASMLTLQHLNLQYNKLRYGCQVPSWIRCNFEGNFEGNTKDENCKSSAVVGMHEVTVRRTHWNHSCSGFHGASSCSHSEASPSFRCHAIKKMKRMGWKRHSYLQQKVRQERLNHSRKWKDHNHNMNIKMVEENDSSALLEHENRQSGLQISINEESLLDDSAKQDALHDDFTVDSDECCLAKDGVVLVADDSAERNEVGSHKNLYEEHSSCNTSISAISNKNNEIESETEDNYSWLHTVVTIDAPDDHSCEASKFISKSKRHSDKDLANPKPTKFRKPVEDFSNLSCKYSIQSICSIDDHIPDGFYDAGRDRQFKPLQDFEQNLSLDSREVILLDRDKDEELDAIVFSAQLLMSSLRRSSLTGIEENVVDNLHRASILALFVSDCFGGSERSTLILKMRRSILGLQKQQPFVCTCPVGNIYENNGSFKMHPDDANFDFDNLCENSLRFIKKSRNSSVVPIGKLRFGICRHRAVLMKYLCDRVDPPIPCELVRGYIDFMPHAWNVVRVRRGDTWLRMVIDACYPTDIREETDLEYFCRYIPLSRLHVLIGTQNSTTPEWSFPSPPLNHGTKIKSASSVCHYKVGTVDTALKVRHLKVDQASDKEIRDFEYKLLGEVRILGALRNHRCIVDIYGHQLSCKWVPGTDGNKEFRLLRSMIIMEYVNGGSLKNYLVQLRKEGQKHVPAEDALCIARDVACALVEVHSKQIIHRDIKSENILVDFDRSGGRPIIKLSDFDRSVPLNCFAHTCCIAHRGIHPPDVCVGTPRWMAPEVVQAMHQKNRYGLEVDIWSYGCLLLELLTLQLPYQGLSESEYYDLLQVQQRPRLTPELEALASSDEATIRSNTSEFSDADAEIFKLLTKLFYQCTSANPSDRPSAKDIYDSLSVIAPRLEEAGVIQHSD</sequence>
<dbReference type="InterPro" id="IPR055414">
    <property type="entry name" value="LRR_R13L4/SHOC2-like"/>
</dbReference>
<dbReference type="PROSITE" id="PS50011">
    <property type="entry name" value="PROTEIN_KINASE_DOM"/>
    <property type="match status" value="1"/>
</dbReference>
<organism evidence="9 10">
    <name type="scientific">Canna indica</name>
    <name type="common">Indian-shot</name>
    <dbReference type="NCBI Taxonomy" id="4628"/>
    <lineage>
        <taxon>Eukaryota</taxon>
        <taxon>Viridiplantae</taxon>
        <taxon>Streptophyta</taxon>
        <taxon>Embryophyta</taxon>
        <taxon>Tracheophyta</taxon>
        <taxon>Spermatophyta</taxon>
        <taxon>Magnoliopsida</taxon>
        <taxon>Liliopsida</taxon>
        <taxon>Zingiberales</taxon>
        <taxon>Cannaceae</taxon>
        <taxon>Canna</taxon>
    </lineage>
</organism>
<dbReference type="Pfam" id="PF14381">
    <property type="entry name" value="EDR1_CTR1_ARMC3_pept"/>
    <property type="match status" value="1"/>
</dbReference>
<dbReference type="PRINTS" id="PR00019">
    <property type="entry name" value="LEURICHRPT"/>
</dbReference>
<dbReference type="InterPro" id="IPR001611">
    <property type="entry name" value="Leu-rich_rpt"/>
</dbReference>
<name>A0AAQ3K1B3_9LILI</name>
<dbReference type="InterPro" id="IPR003591">
    <property type="entry name" value="Leu-rich_rpt_typical-subtyp"/>
</dbReference>
<dbReference type="PANTHER" id="PTHR24359">
    <property type="entry name" value="SERINE/THREONINE-PROTEIN KINASE SBK1"/>
    <property type="match status" value="1"/>
</dbReference>
<dbReference type="Gene3D" id="1.10.510.10">
    <property type="entry name" value="Transferase(Phosphotransferase) domain 1"/>
    <property type="match status" value="1"/>
</dbReference>
<dbReference type="InterPro" id="IPR000719">
    <property type="entry name" value="Prot_kinase_dom"/>
</dbReference>
<dbReference type="EMBL" id="CP136891">
    <property type="protein sequence ID" value="WOK99239.1"/>
    <property type="molecule type" value="Genomic_DNA"/>
</dbReference>
<dbReference type="GO" id="GO:0016020">
    <property type="term" value="C:membrane"/>
    <property type="evidence" value="ECO:0007669"/>
    <property type="project" value="UniProtKB-SubCell"/>
</dbReference>
<dbReference type="SUPFAM" id="SSF56112">
    <property type="entry name" value="Protein kinase-like (PK-like)"/>
    <property type="match status" value="1"/>
</dbReference>
<reference evidence="9 10" key="1">
    <citation type="submission" date="2023-10" db="EMBL/GenBank/DDBJ databases">
        <title>Chromosome-scale genome assembly provides insights into flower coloration mechanisms of Canna indica.</title>
        <authorList>
            <person name="Li C."/>
        </authorList>
    </citation>
    <scope>NUCLEOTIDE SEQUENCE [LARGE SCALE GENOMIC DNA]</scope>
    <source>
        <tissue evidence="9">Flower</tissue>
    </source>
</reference>
<dbReference type="SMART" id="SM00220">
    <property type="entry name" value="S_TKc"/>
    <property type="match status" value="1"/>
</dbReference>
<dbReference type="Pfam" id="PF23598">
    <property type="entry name" value="LRR_14"/>
    <property type="match status" value="1"/>
</dbReference>
<comment type="subcellular location">
    <subcellularLocation>
        <location evidence="1">Membrane</location>
    </subcellularLocation>
</comment>
<dbReference type="FunFam" id="1.10.510.10:FF:000988">
    <property type="entry name" value="Leucine-rich repeat protein kinase family protein"/>
    <property type="match status" value="1"/>
</dbReference>
<dbReference type="SMART" id="SM00364">
    <property type="entry name" value="LRR_BAC"/>
    <property type="match status" value="3"/>
</dbReference>
<dbReference type="PROSITE" id="PS51450">
    <property type="entry name" value="LRR"/>
    <property type="match status" value="2"/>
</dbReference>